<dbReference type="EMBL" id="CAEY01000586">
    <property type="status" value="NOT_ANNOTATED_CDS"/>
    <property type="molecule type" value="Genomic_DNA"/>
</dbReference>
<organism evidence="1 2">
    <name type="scientific">Tetranychus urticae</name>
    <name type="common">Two-spotted spider mite</name>
    <dbReference type="NCBI Taxonomy" id="32264"/>
    <lineage>
        <taxon>Eukaryota</taxon>
        <taxon>Metazoa</taxon>
        <taxon>Ecdysozoa</taxon>
        <taxon>Arthropoda</taxon>
        <taxon>Chelicerata</taxon>
        <taxon>Arachnida</taxon>
        <taxon>Acari</taxon>
        <taxon>Acariformes</taxon>
        <taxon>Trombidiformes</taxon>
        <taxon>Prostigmata</taxon>
        <taxon>Eleutherengona</taxon>
        <taxon>Raphignathae</taxon>
        <taxon>Tetranychoidea</taxon>
        <taxon>Tetranychidae</taxon>
        <taxon>Tetranychus</taxon>
    </lineage>
</organism>
<dbReference type="EnsemblMetazoa" id="tetur22g01750.1">
    <property type="protein sequence ID" value="tetur22g01750.1"/>
    <property type="gene ID" value="tetur22g01750"/>
</dbReference>
<dbReference type="AlphaFoldDB" id="T1KUY7"/>
<reference evidence="1" key="2">
    <citation type="submission" date="2015-06" db="UniProtKB">
        <authorList>
            <consortium name="EnsemblMetazoa"/>
        </authorList>
    </citation>
    <scope>IDENTIFICATION</scope>
</reference>
<keyword evidence="2" id="KW-1185">Reference proteome</keyword>
<evidence type="ECO:0000313" key="2">
    <source>
        <dbReference type="Proteomes" id="UP000015104"/>
    </source>
</evidence>
<name>T1KUY7_TETUR</name>
<protein>
    <submittedName>
        <fullName evidence="1">Uncharacterized protein</fullName>
    </submittedName>
</protein>
<dbReference type="Proteomes" id="UP000015104">
    <property type="component" value="Unassembled WGS sequence"/>
</dbReference>
<proteinExistence type="predicted"/>
<accession>T1KUY7</accession>
<sequence length="57" mass="6712">MAFQLTRLNLFNQFWSSDLILVCVANYVRVLMVSIKLTNQLISQQLGQQLQKHPRHQ</sequence>
<dbReference type="HOGENOM" id="CLU_2999059_0_0_1"/>
<reference evidence="2" key="1">
    <citation type="submission" date="2011-08" db="EMBL/GenBank/DDBJ databases">
        <authorList>
            <person name="Rombauts S."/>
        </authorList>
    </citation>
    <scope>NUCLEOTIDE SEQUENCE</scope>
    <source>
        <strain evidence="2">London</strain>
    </source>
</reference>
<evidence type="ECO:0000313" key="1">
    <source>
        <dbReference type="EnsemblMetazoa" id="tetur22g01750.1"/>
    </source>
</evidence>